<evidence type="ECO:0000256" key="1">
    <source>
        <dbReference type="ARBA" id="ARBA00002985"/>
    </source>
</evidence>
<evidence type="ECO:0000256" key="5">
    <source>
        <dbReference type="ARBA" id="ARBA00022525"/>
    </source>
</evidence>
<keyword evidence="13" id="KW-1185">Reference proteome</keyword>
<dbReference type="GO" id="GO:0006006">
    <property type="term" value="P:glucose metabolic process"/>
    <property type="evidence" value="ECO:0007669"/>
    <property type="project" value="UniProtKB-KW"/>
</dbReference>
<proteinExistence type="inferred from homology"/>
<dbReference type="InterPro" id="IPR016179">
    <property type="entry name" value="Insulin-like"/>
</dbReference>
<reference evidence="12" key="2">
    <citation type="submission" date="2025-09" db="UniProtKB">
        <authorList>
            <consortium name="Ensembl"/>
        </authorList>
    </citation>
    <scope>IDENTIFICATION</scope>
</reference>
<dbReference type="InterPro" id="IPR022352">
    <property type="entry name" value="Ins/IGF/rlx"/>
</dbReference>
<dbReference type="SUPFAM" id="SSF56994">
    <property type="entry name" value="Insulin-like"/>
    <property type="match status" value="1"/>
</dbReference>
<dbReference type="InterPro" id="IPR004825">
    <property type="entry name" value="Insulin"/>
</dbReference>
<reference evidence="12" key="1">
    <citation type="submission" date="2025-08" db="UniProtKB">
        <authorList>
            <consortium name="Ensembl"/>
        </authorList>
    </citation>
    <scope>IDENTIFICATION</scope>
</reference>
<dbReference type="PRINTS" id="PR00276">
    <property type="entry name" value="INSULINFAMLY"/>
</dbReference>
<dbReference type="SMART" id="SM00078">
    <property type="entry name" value="IlGF"/>
    <property type="match status" value="1"/>
</dbReference>
<evidence type="ECO:0000313" key="13">
    <source>
        <dbReference type="Proteomes" id="UP000472262"/>
    </source>
</evidence>
<keyword evidence="8" id="KW-1015">Disulfide bond</keyword>
<evidence type="ECO:0000256" key="2">
    <source>
        <dbReference type="ARBA" id="ARBA00004613"/>
    </source>
</evidence>
<dbReference type="PANTHER" id="PTHR11454:SF9">
    <property type="entry name" value="INSULIN"/>
    <property type="match status" value="1"/>
</dbReference>
<protein>
    <recommendedName>
        <fullName evidence="11">Insulin-like domain-containing protein</fullName>
    </recommendedName>
</protein>
<evidence type="ECO:0000256" key="6">
    <source>
        <dbReference type="ARBA" id="ARBA00022526"/>
    </source>
</evidence>
<name>A0A672QYI8_SINGR</name>
<dbReference type="GO" id="GO:0005179">
    <property type="term" value="F:hormone activity"/>
    <property type="evidence" value="ECO:0007669"/>
    <property type="project" value="UniProtKB-KW"/>
</dbReference>
<evidence type="ECO:0000313" key="12">
    <source>
        <dbReference type="Ensembl" id="ENSSGRP00000081389.1"/>
    </source>
</evidence>
<evidence type="ECO:0000256" key="10">
    <source>
        <dbReference type="RuleBase" id="RU000406"/>
    </source>
</evidence>
<dbReference type="Ensembl" id="ENSSGRT00000086656.1">
    <property type="protein sequence ID" value="ENSSGRP00000081389.1"/>
    <property type="gene ID" value="ENSSGRG00000041112.1"/>
</dbReference>
<comment type="subcellular location">
    <subcellularLocation>
        <location evidence="2 10">Secreted</location>
    </subcellularLocation>
</comment>
<comment type="subunit">
    <text evidence="4">Heterodimer of a B chain and an A chain linked by two disulfide bonds.</text>
</comment>
<comment type="function">
    <text evidence="1">Insulin decreases blood glucose concentration. It increases cell permeability to monosaccharides, amino acids and fatty acids. It accelerates glycolysis, the pentose phosphate cycle, and glycogen synthesis in liver.</text>
</comment>
<dbReference type="InterPro" id="IPR036438">
    <property type="entry name" value="Insulin-like_sf"/>
</dbReference>
<dbReference type="Proteomes" id="UP000472262">
    <property type="component" value="Unassembled WGS sequence"/>
</dbReference>
<comment type="similarity">
    <text evidence="3 10">Belongs to the insulin family.</text>
</comment>
<evidence type="ECO:0000256" key="9">
    <source>
        <dbReference type="ARBA" id="ARBA00023277"/>
    </source>
</evidence>
<evidence type="ECO:0000256" key="7">
    <source>
        <dbReference type="ARBA" id="ARBA00022702"/>
    </source>
</evidence>
<keyword evidence="5 10" id="KW-0964">Secreted</keyword>
<keyword evidence="9" id="KW-0119">Carbohydrate metabolism</keyword>
<evidence type="ECO:0000256" key="8">
    <source>
        <dbReference type="ARBA" id="ARBA00023157"/>
    </source>
</evidence>
<dbReference type="GO" id="GO:0005615">
    <property type="term" value="C:extracellular space"/>
    <property type="evidence" value="ECO:0007669"/>
    <property type="project" value="TreeGrafter"/>
</dbReference>
<keyword evidence="7" id="KW-0372">Hormone</keyword>
<dbReference type="Gene3D" id="1.10.100.10">
    <property type="entry name" value="Insulin-like"/>
    <property type="match status" value="2"/>
</dbReference>
<sequence length="52" mass="5970">AIFLLCGTQLVEALLLVCGDKGLFYHVAKRGIVEQCCHFYCDYYDLENYCNT</sequence>
<dbReference type="PROSITE" id="PS00262">
    <property type="entry name" value="INSULIN"/>
    <property type="match status" value="1"/>
</dbReference>
<evidence type="ECO:0000256" key="3">
    <source>
        <dbReference type="ARBA" id="ARBA00009034"/>
    </source>
</evidence>
<keyword evidence="6" id="KW-0313">Glucose metabolism</keyword>
<dbReference type="Pfam" id="PF00049">
    <property type="entry name" value="Insulin"/>
    <property type="match status" value="2"/>
</dbReference>
<feature type="domain" description="Insulin-like" evidence="11">
    <location>
        <begin position="3"/>
        <end position="50"/>
    </location>
</feature>
<evidence type="ECO:0000259" key="11">
    <source>
        <dbReference type="SMART" id="SM00078"/>
    </source>
</evidence>
<dbReference type="AlphaFoldDB" id="A0A672QYI8"/>
<evidence type="ECO:0000256" key="4">
    <source>
        <dbReference type="ARBA" id="ARBA00011207"/>
    </source>
</evidence>
<dbReference type="InterPro" id="IPR022353">
    <property type="entry name" value="Insulin_CS"/>
</dbReference>
<accession>A0A672QYI8</accession>
<organism evidence="12 13">
    <name type="scientific">Sinocyclocheilus grahami</name>
    <name type="common">Dianchi golden-line fish</name>
    <name type="synonym">Barbus grahami</name>
    <dbReference type="NCBI Taxonomy" id="75366"/>
    <lineage>
        <taxon>Eukaryota</taxon>
        <taxon>Metazoa</taxon>
        <taxon>Chordata</taxon>
        <taxon>Craniata</taxon>
        <taxon>Vertebrata</taxon>
        <taxon>Euteleostomi</taxon>
        <taxon>Actinopterygii</taxon>
        <taxon>Neopterygii</taxon>
        <taxon>Teleostei</taxon>
        <taxon>Ostariophysi</taxon>
        <taxon>Cypriniformes</taxon>
        <taxon>Cyprinidae</taxon>
        <taxon>Cyprininae</taxon>
        <taxon>Sinocyclocheilus</taxon>
    </lineage>
</organism>
<dbReference type="PANTHER" id="PTHR11454">
    <property type="entry name" value="INSULIN/INSULIN GROWTH FACTOR"/>
    <property type="match status" value="1"/>
</dbReference>